<dbReference type="Pfam" id="PF00069">
    <property type="entry name" value="Pkinase"/>
    <property type="match status" value="1"/>
</dbReference>
<dbReference type="PROSITE" id="PS00107">
    <property type="entry name" value="PROTEIN_KINASE_ATP"/>
    <property type="match status" value="1"/>
</dbReference>
<name>A0A5S9F329_UABAM</name>
<dbReference type="PANTHER" id="PTHR43289">
    <property type="entry name" value="MITOGEN-ACTIVATED PROTEIN KINASE KINASE KINASE 20-RELATED"/>
    <property type="match status" value="1"/>
</dbReference>
<dbReference type="Proteomes" id="UP000326354">
    <property type="component" value="Chromosome"/>
</dbReference>
<evidence type="ECO:0000313" key="10">
    <source>
        <dbReference type="Proteomes" id="UP000326354"/>
    </source>
</evidence>
<dbReference type="PANTHER" id="PTHR43289:SF34">
    <property type="entry name" value="SERINE_THREONINE-PROTEIN KINASE YBDM-RELATED"/>
    <property type="match status" value="1"/>
</dbReference>
<evidence type="ECO:0000256" key="2">
    <source>
        <dbReference type="ARBA" id="ARBA00022741"/>
    </source>
</evidence>
<dbReference type="SUPFAM" id="SSF56112">
    <property type="entry name" value="Protein kinase-like (PK-like)"/>
    <property type="match status" value="1"/>
</dbReference>
<keyword evidence="2 5" id="KW-0547">Nucleotide-binding</keyword>
<dbReference type="Gene3D" id="2.40.10.480">
    <property type="match status" value="1"/>
</dbReference>
<evidence type="ECO:0000256" key="3">
    <source>
        <dbReference type="ARBA" id="ARBA00022777"/>
    </source>
</evidence>
<reference evidence="9 10" key="1">
    <citation type="submission" date="2019-08" db="EMBL/GenBank/DDBJ databases">
        <title>Complete genome sequence of Candidatus Uab amorphum.</title>
        <authorList>
            <person name="Shiratori T."/>
            <person name="Suzuki S."/>
            <person name="Kakizawa Y."/>
            <person name="Ishida K."/>
        </authorList>
    </citation>
    <scope>NUCLEOTIDE SEQUENCE [LARGE SCALE GENOMIC DNA]</scope>
    <source>
        <strain evidence="9 10">SRT547</strain>
    </source>
</reference>
<evidence type="ECO:0000256" key="5">
    <source>
        <dbReference type="PROSITE-ProRule" id="PRU10141"/>
    </source>
</evidence>
<proteinExistence type="predicted"/>
<keyword evidence="7" id="KW-0472">Membrane</keyword>
<dbReference type="Gene3D" id="3.30.200.20">
    <property type="entry name" value="Phosphorylase Kinase, domain 1"/>
    <property type="match status" value="1"/>
</dbReference>
<dbReference type="Gene3D" id="2.40.128.630">
    <property type="match status" value="1"/>
</dbReference>
<feature type="region of interest" description="Disordered" evidence="6">
    <location>
        <begin position="318"/>
        <end position="343"/>
    </location>
</feature>
<feature type="binding site" evidence="5">
    <location>
        <position position="90"/>
    </location>
    <ligand>
        <name>ATP</name>
        <dbReference type="ChEBI" id="CHEBI:30616"/>
    </ligand>
</feature>
<feature type="domain" description="Protein kinase" evidence="8">
    <location>
        <begin position="61"/>
        <end position="318"/>
    </location>
</feature>
<dbReference type="InterPro" id="IPR002372">
    <property type="entry name" value="PQQ_rpt_dom"/>
</dbReference>
<evidence type="ECO:0000313" key="9">
    <source>
        <dbReference type="EMBL" id="BBM84246.1"/>
    </source>
</evidence>
<dbReference type="SMART" id="SM00220">
    <property type="entry name" value="S_TKc"/>
    <property type="match status" value="1"/>
</dbReference>
<dbReference type="SUPFAM" id="SSF50998">
    <property type="entry name" value="Quinoprotein alcohol dehydrogenase-like"/>
    <property type="match status" value="2"/>
</dbReference>
<accession>A0A5S9F329</accession>
<evidence type="ECO:0000259" key="8">
    <source>
        <dbReference type="PROSITE" id="PS50011"/>
    </source>
</evidence>
<organism evidence="9 10">
    <name type="scientific">Uabimicrobium amorphum</name>
    <dbReference type="NCBI Taxonomy" id="2596890"/>
    <lineage>
        <taxon>Bacteria</taxon>
        <taxon>Pseudomonadati</taxon>
        <taxon>Planctomycetota</taxon>
        <taxon>Candidatus Uabimicrobiia</taxon>
        <taxon>Candidatus Uabimicrobiales</taxon>
        <taxon>Candidatus Uabimicrobiaceae</taxon>
        <taxon>Candidatus Uabimicrobium</taxon>
    </lineage>
</organism>
<dbReference type="PROSITE" id="PS00108">
    <property type="entry name" value="PROTEIN_KINASE_ST"/>
    <property type="match status" value="1"/>
</dbReference>
<dbReference type="GO" id="GO:0004674">
    <property type="term" value="F:protein serine/threonine kinase activity"/>
    <property type="evidence" value="ECO:0007669"/>
    <property type="project" value="UniProtKB-KW"/>
</dbReference>
<dbReference type="InterPro" id="IPR018391">
    <property type="entry name" value="PQQ_b-propeller_rpt"/>
</dbReference>
<dbReference type="Gene3D" id="1.10.510.10">
    <property type="entry name" value="Transferase(Phosphotransferase) domain 1"/>
    <property type="match status" value="1"/>
</dbReference>
<feature type="transmembrane region" description="Helical" evidence="7">
    <location>
        <begin position="346"/>
        <end position="364"/>
    </location>
</feature>
<feature type="compositionally biased region" description="Basic and acidic residues" evidence="6">
    <location>
        <begin position="393"/>
        <end position="407"/>
    </location>
</feature>
<protein>
    <submittedName>
        <fullName evidence="9">Serine/threonine protein kinase</fullName>
    </submittedName>
</protein>
<keyword evidence="10" id="KW-1185">Reference proteome</keyword>
<gene>
    <name evidence="9" type="ORF">UABAM_02602</name>
</gene>
<feature type="region of interest" description="Disordered" evidence="6">
    <location>
        <begin position="373"/>
        <end position="407"/>
    </location>
</feature>
<dbReference type="AlphaFoldDB" id="A0A5S9F329"/>
<dbReference type="InterPro" id="IPR015943">
    <property type="entry name" value="WD40/YVTN_repeat-like_dom_sf"/>
</dbReference>
<keyword evidence="7" id="KW-0812">Transmembrane</keyword>
<dbReference type="InterPro" id="IPR011009">
    <property type="entry name" value="Kinase-like_dom_sf"/>
</dbReference>
<evidence type="ECO:0000256" key="4">
    <source>
        <dbReference type="ARBA" id="ARBA00022840"/>
    </source>
</evidence>
<keyword evidence="3 9" id="KW-0418">Kinase</keyword>
<dbReference type="GO" id="GO:0005524">
    <property type="term" value="F:ATP binding"/>
    <property type="evidence" value="ECO:0007669"/>
    <property type="project" value="UniProtKB-UniRule"/>
</dbReference>
<evidence type="ECO:0000256" key="6">
    <source>
        <dbReference type="SAM" id="MobiDB-lite"/>
    </source>
</evidence>
<dbReference type="SMART" id="SM00564">
    <property type="entry name" value="PQQ"/>
    <property type="match status" value="7"/>
</dbReference>
<keyword evidence="7" id="KW-1133">Transmembrane helix</keyword>
<sequence length="763" mass="86254">MGKTVCPNCKKGYTLANEKIEQKQPVTCGQCHKVFIPLAKTFPGEIAQSGQQIKKKKFGRYEIISVIGQGGMGKVYHAFDPKLNRSVALKILLSSQQNHISERFIIEAQAMACLMHPNIAVIYDIGSKDGKDFFTMEFIEGILLKEFIRQNHSISELCQVMLKIAKALSYAHQQGVVHRDLKPSNIMMVDHEPKVMDFGLAKLRENQQGLTTSGMLLGTLQYMSPEQANGQVNIIDERSDIYSLGAIFYEMLMKKPLIEGETNFNMLYQVLNAQAKFSSDIPGSLVQICKRALKKDVKLRYQKMDDFIRDLESHHSKKIPRKIVRNKTTSRTKNRRKPPKKKNMNPVLYFVPVVLFFVFMGVLFTTNDDQRQSEKNYSTHEDHSKNLHTKKPQKNDTSDNKSTNREVRLVKNRPVFQGNNAHTGVYNEKSILFKKLKWKTPVQKKATSSVIYKGLILFAARTTCYALNSSNGEIKWTFDKADQDIWATPVAANDVVYFASKDAHIYALDIRTGQLIDKYNSHGGIDSSPIIENNTLYFGNGEKMFYALDVKGRKPKFKWKFLAKGAVQASPTIYQDYIYINSRPVQGTKHYTKGVCHAIDKTGKEKWRFQTKDQIIFSAPTVANGIVYIGDYSYTFFALHAKTGKLLWEKSVTGNVDASAAVNNYGVYVPDSSGLLSAFHPKTGKKLWSFSTTPAQPIFASPIIAQKVLYVGSTNGTMYAIDCETGKELDRFETKGKIYSSASIDKNNLYFASDDGFFYAFGR</sequence>
<keyword evidence="4 5" id="KW-0067">ATP-binding</keyword>
<dbReference type="InterPro" id="IPR008271">
    <property type="entry name" value="Ser/Thr_kinase_AS"/>
</dbReference>
<keyword evidence="9" id="KW-0723">Serine/threonine-protein kinase</keyword>
<dbReference type="PROSITE" id="PS50011">
    <property type="entry name" value="PROTEIN_KINASE_DOM"/>
    <property type="match status" value="1"/>
</dbReference>
<dbReference type="InterPro" id="IPR017441">
    <property type="entry name" value="Protein_kinase_ATP_BS"/>
</dbReference>
<dbReference type="CDD" id="cd14014">
    <property type="entry name" value="STKc_PknB_like"/>
    <property type="match status" value="1"/>
</dbReference>
<keyword evidence="1" id="KW-0808">Transferase</keyword>
<dbReference type="EMBL" id="AP019860">
    <property type="protein sequence ID" value="BBM84246.1"/>
    <property type="molecule type" value="Genomic_DNA"/>
</dbReference>
<dbReference type="OrthoDB" id="256225at2"/>
<evidence type="ECO:0000256" key="7">
    <source>
        <dbReference type="SAM" id="Phobius"/>
    </source>
</evidence>
<dbReference type="RefSeq" id="WP_151968412.1">
    <property type="nucleotide sequence ID" value="NZ_AP019860.1"/>
</dbReference>
<dbReference type="Pfam" id="PF13360">
    <property type="entry name" value="PQQ_2"/>
    <property type="match status" value="1"/>
</dbReference>
<feature type="compositionally biased region" description="Basic and acidic residues" evidence="6">
    <location>
        <begin position="373"/>
        <end position="385"/>
    </location>
</feature>
<evidence type="ECO:0000256" key="1">
    <source>
        <dbReference type="ARBA" id="ARBA00022679"/>
    </source>
</evidence>
<dbReference type="Gene3D" id="2.130.10.10">
    <property type="entry name" value="YVTN repeat-like/Quinoprotein amine dehydrogenase"/>
    <property type="match status" value="1"/>
</dbReference>
<dbReference type="InterPro" id="IPR000719">
    <property type="entry name" value="Prot_kinase_dom"/>
</dbReference>
<dbReference type="InterPro" id="IPR011047">
    <property type="entry name" value="Quinoprotein_ADH-like_sf"/>
</dbReference>
<dbReference type="KEGG" id="uam:UABAM_02602"/>